<dbReference type="AlphaFoldDB" id="A0AA36BLQ4"/>
<dbReference type="InterPro" id="IPR026702">
    <property type="entry name" value="CCDC83"/>
</dbReference>
<feature type="coiled-coil region" evidence="1">
    <location>
        <begin position="34"/>
        <end position="61"/>
    </location>
</feature>
<dbReference type="PANTHER" id="PTHR21468">
    <property type="entry name" value="HSD9"/>
    <property type="match status" value="1"/>
</dbReference>
<dbReference type="PANTHER" id="PTHR21468:SF1">
    <property type="entry name" value="COILED-COIL DOMAIN-CONTAINING PROTEIN 83"/>
    <property type="match status" value="1"/>
</dbReference>
<proteinExistence type="predicted"/>
<dbReference type="EMBL" id="OX597832">
    <property type="protein sequence ID" value="CAI9736650.1"/>
    <property type="molecule type" value="Genomic_DNA"/>
</dbReference>
<keyword evidence="1" id="KW-0175">Coiled coil</keyword>
<feature type="compositionally biased region" description="Basic residues" evidence="2">
    <location>
        <begin position="1"/>
        <end position="19"/>
    </location>
</feature>
<dbReference type="Proteomes" id="UP001162480">
    <property type="component" value="Chromosome 19"/>
</dbReference>
<name>A0AA36BLQ4_OCTVU</name>
<gene>
    <name evidence="3" type="ORF">OCTVUL_1B023290</name>
</gene>
<evidence type="ECO:0000313" key="3">
    <source>
        <dbReference type="EMBL" id="CAI9736650.1"/>
    </source>
</evidence>
<evidence type="ECO:0000256" key="2">
    <source>
        <dbReference type="SAM" id="MobiDB-lite"/>
    </source>
</evidence>
<evidence type="ECO:0000256" key="1">
    <source>
        <dbReference type="SAM" id="Coils"/>
    </source>
</evidence>
<feature type="region of interest" description="Disordered" evidence="2">
    <location>
        <begin position="1"/>
        <end position="22"/>
    </location>
</feature>
<accession>A0AA36BLQ4</accession>
<evidence type="ECO:0000313" key="4">
    <source>
        <dbReference type="Proteomes" id="UP001162480"/>
    </source>
</evidence>
<sequence>MDKKKKKKTKGSKKKKKTKGALMSDREAILVYKLSVAEEKLHEAKQEAQAWKEKNERHIKRNHKLHSEQKVLVDRLLNQFRETETKWNSEEVVGKDVVVEALQDKWNRVEDHKKVIAAALTDQMVQERDTVEGTMTEKVESQKEKANKKVVSLMPKHCCRQLKDNGCLKREIELHIKEHEELSQCVSELEKTNLEKMKHLFEINANDLRISRTAILNQCSESDDMEASPSAIEIDLANIINNWSKRVDINTKAIVPVADYSRPPSSFFLTQDEQSDYLNLGPIDWKLLSVHGNRASLHGTEPVSDEELKALKDRPDQWPITKHMLRTLKPIK</sequence>
<organism evidence="3 4">
    <name type="scientific">Octopus vulgaris</name>
    <name type="common">Common octopus</name>
    <dbReference type="NCBI Taxonomy" id="6645"/>
    <lineage>
        <taxon>Eukaryota</taxon>
        <taxon>Metazoa</taxon>
        <taxon>Spiralia</taxon>
        <taxon>Lophotrochozoa</taxon>
        <taxon>Mollusca</taxon>
        <taxon>Cephalopoda</taxon>
        <taxon>Coleoidea</taxon>
        <taxon>Octopodiformes</taxon>
        <taxon>Octopoda</taxon>
        <taxon>Incirrata</taxon>
        <taxon>Octopodidae</taxon>
        <taxon>Octopus</taxon>
    </lineage>
</organism>
<reference evidence="3" key="1">
    <citation type="submission" date="2023-08" db="EMBL/GenBank/DDBJ databases">
        <authorList>
            <person name="Alioto T."/>
            <person name="Alioto T."/>
            <person name="Gomez Garrido J."/>
        </authorList>
    </citation>
    <scope>NUCLEOTIDE SEQUENCE</scope>
</reference>
<keyword evidence="4" id="KW-1185">Reference proteome</keyword>
<protein>
    <submittedName>
        <fullName evidence="3">Uncharacterized protein</fullName>
    </submittedName>
</protein>